<protein>
    <submittedName>
        <fullName evidence="1">Uncharacterized protein</fullName>
    </submittedName>
</protein>
<organism evidence="1 2">
    <name type="scientific">Peribacillus deserti</name>
    <dbReference type="NCBI Taxonomy" id="673318"/>
    <lineage>
        <taxon>Bacteria</taxon>
        <taxon>Bacillati</taxon>
        <taxon>Bacillota</taxon>
        <taxon>Bacilli</taxon>
        <taxon>Bacillales</taxon>
        <taxon>Bacillaceae</taxon>
        <taxon>Peribacillus</taxon>
    </lineage>
</organism>
<dbReference type="AlphaFoldDB" id="A0A2N5M6J1"/>
<gene>
    <name evidence="1" type="ORF">CUU66_10310</name>
</gene>
<evidence type="ECO:0000313" key="2">
    <source>
        <dbReference type="Proteomes" id="UP000234748"/>
    </source>
</evidence>
<evidence type="ECO:0000313" key="1">
    <source>
        <dbReference type="EMBL" id="PLT29984.1"/>
    </source>
</evidence>
<reference evidence="1 2" key="1">
    <citation type="submission" date="2017-11" db="EMBL/GenBank/DDBJ databases">
        <title>Comparitive Functional Genomics of Dry Heat Resistant strains isolated from the Viking Spacecraft.</title>
        <authorList>
            <person name="Seuylemezian A."/>
            <person name="Cooper K."/>
            <person name="Vaishampayan P."/>
        </authorList>
    </citation>
    <scope>NUCLEOTIDE SEQUENCE [LARGE SCALE GENOMIC DNA]</scope>
    <source>
        <strain evidence="1 2">V1-29</strain>
    </source>
</reference>
<accession>A0A2N5M6J1</accession>
<name>A0A2N5M6J1_9BACI</name>
<dbReference type="Proteomes" id="UP000234748">
    <property type="component" value="Unassembled WGS sequence"/>
</dbReference>
<dbReference type="EMBL" id="PGUY01000031">
    <property type="protein sequence ID" value="PLT29984.1"/>
    <property type="molecule type" value="Genomic_DNA"/>
</dbReference>
<sequence>MTNRLVGMAQQKMSSLR</sequence>
<keyword evidence="2" id="KW-1185">Reference proteome</keyword>
<comment type="caution">
    <text evidence="1">The sequence shown here is derived from an EMBL/GenBank/DDBJ whole genome shotgun (WGS) entry which is preliminary data.</text>
</comment>
<proteinExistence type="predicted"/>